<accession>A0A0N0XSZ4</accession>
<dbReference type="AlphaFoldDB" id="A0A0N0XSZ4"/>
<dbReference type="SUPFAM" id="SSF55874">
    <property type="entry name" value="ATPase domain of HSP90 chaperone/DNA topoisomerase II/histidine kinase"/>
    <property type="match status" value="1"/>
</dbReference>
<evidence type="ECO:0000256" key="1">
    <source>
        <dbReference type="SAM" id="MobiDB-lite"/>
    </source>
</evidence>
<comment type="caution">
    <text evidence="2">The sequence shown here is derived from an EMBL/GenBank/DDBJ whole genome shotgun (WGS) entry which is preliminary data.</text>
</comment>
<dbReference type="InterPro" id="IPR050267">
    <property type="entry name" value="Anti-sigma-factor_SerPK"/>
</dbReference>
<organism evidence="2 3">
    <name type="scientific">Streptomyces chattanoogensis</name>
    <dbReference type="NCBI Taxonomy" id="66876"/>
    <lineage>
        <taxon>Bacteria</taxon>
        <taxon>Bacillati</taxon>
        <taxon>Actinomycetota</taxon>
        <taxon>Actinomycetes</taxon>
        <taxon>Kitasatosporales</taxon>
        <taxon>Streptomycetaceae</taxon>
        <taxon>Streptomyces</taxon>
    </lineage>
</organism>
<feature type="region of interest" description="Disordered" evidence="1">
    <location>
        <begin position="56"/>
        <end position="77"/>
    </location>
</feature>
<dbReference type="Gene3D" id="3.30.565.10">
    <property type="entry name" value="Histidine kinase-like ATPase, C-terminal domain"/>
    <property type="match status" value="1"/>
</dbReference>
<name>A0A0N0XSZ4_9ACTN</name>
<protein>
    <recommendedName>
        <fullName evidence="4">Histidine kinase/HSP90-like ATPase domain-containing protein</fullName>
    </recommendedName>
</protein>
<evidence type="ECO:0000313" key="2">
    <source>
        <dbReference type="EMBL" id="KPC60776.1"/>
    </source>
</evidence>
<evidence type="ECO:0008006" key="4">
    <source>
        <dbReference type="Google" id="ProtNLM"/>
    </source>
</evidence>
<dbReference type="PANTHER" id="PTHR35526">
    <property type="entry name" value="ANTI-SIGMA-F FACTOR RSBW-RELATED"/>
    <property type="match status" value="1"/>
</dbReference>
<dbReference type="PANTHER" id="PTHR35526:SF3">
    <property type="entry name" value="ANTI-SIGMA-F FACTOR RSBW"/>
    <property type="match status" value="1"/>
</dbReference>
<dbReference type="PATRIC" id="fig|66876.3.peg.6092"/>
<evidence type="ECO:0000313" key="3">
    <source>
        <dbReference type="Proteomes" id="UP000037982"/>
    </source>
</evidence>
<reference evidence="3" key="1">
    <citation type="submission" date="2015-07" db="EMBL/GenBank/DDBJ databases">
        <authorList>
            <person name="Ju K.-S."/>
            <person name="Doroghazi J.R."/>
            <person name="Metcalf W.W."/>
        </authorList>
    </citation>
    <scope>NUCLEOTIDE SEQUENCE [LARGE SCALE GENOMIC DNA]</scope>
    <source>
        <strain evidence="3">NRRL ISP-5002</strain>
    </source>
</reference>
<gene>
    <name evidence="2" type="ORF">ADL29_27790</name>
</gene>
<dbReference type="EMBL" id="LGKG01000156">
    <property type="protein sequence ID" value="KPC60776.1"/>
    <property type="molecule type" value="Genomic_DNA"/>
</dbReference>
<sequence>MGRGLEQLRAALANGPDRDPEAPWPRSELITNAIRYGTQPVRVRMLHDPDRNLICEVSDGRSTSPHMRRAATTDEGGRGLFPVARFAERWGTRYLPRR</sequence>
<proteinExistence type="predicted"/>
<keyword evidence="3" id="KW-1185">Reference proteome</keyword>
<dbReference type="CDD" id="cd16936">
    <property type="entry name" value="HATPase_RsbW-like"/>
    <property type="match status" value="1"/>
</dbReference>
<dbReference type="Proteomes" id="UP000037982">
    <property type="component" value="Unassembled WGS sequence"/>
</dbReference>
<dbReference type="InterPro" id="IPR036890">
    <property type="entry name" value="HATPase_C_sf"/>
</dbReference>